<reference evidence="5 7" key="2">
    <citation type="submission" date="2015-07" db="EMBL/GenBank/DDBJ databases">
        <title>Whole genome sequence of Ardenticatena maritima DSM 23922.</title>
        <authorList>
            <person name="Hemp J."/>
            <person name="Ward L.M."/>
            <person name="Pace L.A."/>
            <person name="Fischer W.W."/>
        </authorList>
    </citation>
    <scope>NUCLEOTIDE SEQUENCE [LARGE SCALE GENOMIC DNA]</scope>
    <source>
        <strain evidence="5 7">110S</strain>
    </source>
</reference>
<name>A0A0N0RFF9_9CHLR</name>
<evidence type="ECO:0000313" key="5">
    <source>
        <dbReference type="EMBL" id="KPL87082.1"/>
    </source>
</evidence>
<comment type="caution">
    <text evidence="4">The sequence shown here is derived from an EMBL/GenBank/DDBJ whole genome shotgun (WGS) entry which is preliminary data.</text>
</comment>
<protein>
    <recommendedName>
        <fullName evidence="8">DUF304 domain-containing protein</fullName>
    </recommendedName>
</protein>
<organism evidence="4 6">
    <name type="scientific">Ardenticatena maritima</name>
    <dbReference type="NCBI Taxonomy" id="872965"/>
    <lineage>
        <taxon>Bacteria</taxon>
        <taxon>Bacillati</taxon>
        <taxon>Chloroflexota</taxon>
        <taxon>Ardenticatenia</taxon>
        <taxon>Ardenticatenales</taxon>
        <taxon>Ardenticatenaceae</taxon>
        <taxon>Ardenticatena</taxon>
    </lineage>
</organism>
<dbReference type="AlphaFoldDB" id="A0A0N0RFF9"/>
<dbReference type="PANTHER" id="PTHR37938">
    <property type="entry name" value="BLL0215 PROTEIN"/>
    <property type="match status" value="1"/>
</dbReference>
<keyword evidence="6" id="KW-1185">Reference proteome</keyword>
<reference evidence="4 6" key="1">
    <citation type="journal article" date="2015" name="Genome Announc.">
        <title>Draft Genome Sequence of a Heterotrophic Facultative Anaerobic Thermophilic Bacterium, Ardenticatena maritima Strain 110ST.</title>
        <authorList>
            <person name="Kawaichi S."/>
            <person name="Yoshida T."/>
            <person name="Sako Y."/>
            <person name="Nakamura R."/>
        </authorList>
    </citation>
    <scope>NUCLEOTIDE SEQUENCE [LARGE SCALE GENOMIC DNA]</scope>
    <source>
        <strain evidence="4 6">110S</strain>
    </source>
</reference>
<sequence length="210" mass="23713">MGYIEELLGKDETILFETRQHPIVIARAVLVYGLLALGIFVVAIVLWQAQQNPSWLVLLLADAVVLARLALVLVAWNNERYIITNRRVLKVEGIFNKQVTDSSLEKVNDVVLEQSVLGRMLGYGDIHIITGSDIGVNHFERIHHPVRFKQAMLNAKTDLHTGASRTVEAAPRTLEDDVFAAIERLAELRQRGLITEEEFERKKAELLARL</sequence>
<dbReference type="PANTHER" id="PTHR37938:SF1">
    <property type="entry name" value="BLL0215 PROTEIN"/>
    <property type="match status" value="1"/>
</dbReference>
<proteinExistence type="predicted"/>
<feature type="domain" description="SHOCT" evidence="3">
    <location>
        <begin position="180"/>
        <end position="207"/>
    </location>
</feature>
<keyword evidence="1" id="KW-0812">Transmembrane</keyword>
<keyword evidence="1" id="KW-1133">Transmembrane helix</keyword>
<dbReference type="OrthoDB" id="3378680at2"/>
<feature type="transmembrane region" description="Helical" evidence="1">
    <location>
        <begin position="29"/>
        <end position="49"/>
    </location>
</feature>
<dbReference type="STRING" id="872965.SE16_11000"/>
<dbReference type="EMBL" id="LGKN01000006">
    <property type="protein sequence ID" value="KPL87082.1"/>
    <property type="molecule type" value="Genomic_DNA"/>
</dbReference>
<dbReference type="Proteomes" id="UP000037784">
    <property type="component" value="Unassembled WGS sequence"/>
</dbReference>
<evidence type="ECO:0000313" key="7">
    <source>
        <dbReference type="Proteomes" id="UP000050502"/>
    </source>
</evidence>
<gene>
    <name evidence="4" type="ORF">ARMA_1081</name>
    <name evidence="5" type="ORF">SE16_11000</name>
</gene>
<accession>A0A0N0RFF9</accession>
<feature type="transmembrane region" description="Helical" evidence="1">
    <location>
        <begin position="55"/>
        <end position="76"/>
    </location>
</feature>
<dbReference type="InParanoid" id="A0A0N0RFF9"/>
<dbReference type="Pfam" id="PF03703">
    <property type="entry name" value="bPH_2"/>
    <property type="match status" value="1"/>
</dbReference>
<keyword evidence="1" id="KW-0472">Membrane</keyword>
<reference evidence="6" key="3">
    <citation type="submission" date="2015-08" db="EMBL/GenBank/DDBJ databases">
        <title>Draft Genome Sequence of a Heterotrophic Facultative Anaerobic Bacterium Ardenticatena maritima Strain 110S.</title>
        <authorList>
            <person name="Kawaichi S."/>
            <person name="Yoshida T."/>
            <person name="Sako Y."/>
            <person name="Nakamura R."/>
        </authorList>
    </citation>
    <scope>NUCLEOTIDE SEQUENCE [LARGE SCALE GENOMIC DNA]</scope>
    <source>
        <strain evidence="6">110S</strain>
    </source>
</reference>
<dbReference type="RefSeq" id="WP_054492562.1">
    <property type="nucleotide sequence ID" value="NZ_BBZA01000073.1"/>
</dbReference>
<dbReference type="Pfam" id="PF09851">
    <property type="entry name" value="SHOCT"/>
    <property type="match status" value="1"/>
</dbReference>
<evidence type="ECO:0000256" key="1">
    <source>
        <dbReference type="SAM" id="Phobius"/>
    </source>
</evidence>
<evidence type="ECO:0000313" key="4">
    <source>
        <dbReference type="EMBL" id="GAP62658.1"/>
    </source>
</evidence>
<evidence type="ECO:0008006" key="8">
    <source>
        <dbReference type="Google" id="ProtNLM"/>
    </source>
</evidence>
<dbReference type="InterPro" id="IPR018649">
    <property type="entry name" value="SHOCT"/>
</dbReference>
<dbReference type="Proteomes" id="UP000050502">
    <property type="component" value="Unassembled WGS sequence"/>
</dbReference>
<dbReference type="InterPro" id="IPR005182">
    <property type="entry name" value="YdbS-like_PH"/>
</dbReference>
<evidence type="ECO:0000259" key="3">
    <source>
        <dbReference type="Pfam" id="PF09851"/>
    </source>
</evidence>
<evidence type="ECO:0000259" key="2">
    <source>
        <dbReference type="Pfam" id="PF03703"/>
    </source>
</evidence>
<evidence type="ECO:0000313" key="6">
    <source>
        <dbReference type="Proteomes" id="UP000037784"/>
    </source>
</evidence>
<feature type="domain" description="YdbS-like PH" evidence="2">
    <location>
        <begin position="76"/>
        <end position="135"/>
    </location>
</feature>
<dbReference type="EMBL" id="BBZA01000073">
    <property type="protein sequence ID" value="GAP62658.1"/>
    <property type="molecule type" value="Genomic_DNA"/>
</dbReference>